<dbReference type="Proteomes" id="UP001359559">
    <property type="component" value="Unassembled WGS sequence"/>
</dbReference>
<dbReference type="AlphaFoldDB" id="A0AAN9PV57"/>
<protein>
    <submittedName>
        <fullName evidence="1">Uncharacterized protein</fullName>
    </submittedName>
</protein>
<sequence>MQNIIHSFPLHSSSSVKLIVNIVLLKFFWRKVEYELICESTAKGHSEGDFNEDFNIDKSHMKCSKNVGRRDQARLSKISGIRKANNLGAPLLQGRVNWDMFKPILENISRKLASRKNRLLNKAERICLAQSVILALPMYTMQILWKVCTKIDSMTCNFVWSNIMA</sequence>
<evidence type="ECO:0000313" key="1">
    <source>
        <dbReference type="EMBL" id="KAK7311946.1"/>
    </source>
</evidence>
<organism evidence="1 2">
    <name type="scientific">Clitoria ternatea</name>
    <name type="common">Butterfly pea</name>
    <dbReference type="NCBI Taxonomy" id="43366"/>
    <lineage>
        <taxon>Eukaryota</taxon>
        <taxon>Viridiplantae</taxon>
        <taxon>Streptophyta</taxon>
        <taxon>Embryophyta</taxon>
        <taxon>Tracheophyta</taxon>
        <taxon>Spermatophyta</taxon>
        <taxon>Magnoliopsida</taxon>
        <taxon>eudicotyledons</taxon>
        <taxon>Gunneridae</taxon>
        <taxon>Pentapetalae</taxon>
        <taxon>rosids</taxon>
        <taxon>fabids</taxon>
        <taxon>Fabales</taxon>
        <taxon>Fabaceae</taxon>
        <taxon>Papilionoideae</taxon>
        <taxon>50 kb inversion clade</taxon>
        <taxon>NPAAA clade</taxon>
        <taxon>indigoferoid/millettioid clade</taxon>
        <taxon>Phaseoleae</taxon>
        <taxon>Clitoria</taxon>
    </lineage>
</organism>
<comment type="caution">
    <text evidence="1">The sequence shown here is derived from an EMBL/GenBank/DDBJ whole genome shotgun (WGS) entry which is preliminary data.</text>
</comment>
<accession>A0AAN9PV57</accession>
<dbReference type="PANTHER" id="PTHR33116">
    <property type="entry name" value="REVERSE TRANSCRIPTASE ZINC-BINDING DOMAIN-CONTAINING PROTEIN-RELATED-RELATED"/>
    <property type="match status" value="1"/>
</dbReference>
<dbReference type="PANTHER" id="PTHR33116:SF86">
    <property type="entry name" value="REVERSE TRANSCRIPTASE DOMAIN-CONTAINING PROTEIN"/>
    <property type="match status" value="1"/>
</dbReference>
<name>A0AAN9PV57_CLITE</name>
<evidence type="ECO:0000313" key="2">
    <source>
        <dbReference type="Proteomes" id="UP001359559"/>
    </source>
</evidence>
<reference evidence="1 2" key="1">
    <citation type="submission" date="2024-01" db="EMBL/GenBank/DDBJ databases">
        <title>The genomes of 5 underutilized Papilionoideae crops provide insights into root nodulation and disease resistance.</title>
        <authorList>
            <person name="Yuan L."/>
        </authorList>
    </citation>
    <scope>NUCLEOTIDE SEQUENCE [LARGE SCALE GENOMIC DNA]</scope>
    <source>
        <strain evidence="1">LY-2023</strain>
        <tissue evidence="1">Leaf</tissue>
    </source>
</reference>
<dbReference type="EMBL" id="JAYKXN010000002">
    <property type="protein sequence ID" value="KAK7311946.1"/>
    <property type="molecule type" value="Genomic_DNA"/>
</dbReference>
<keyword evidence="2" id="KW-1185">Reference proteome</keyword>
<proteinExistence type="predicted"/>
<gene>
    <name evidence="1" type="ORF">RJT34_10435</name>
</gene>